<dbReference type="Proteomes" id="UP000252004">
    <property type="component" value="Chromosome"/>
</dbReference>
<dbReference type="KEGG" id="sgz:C0216_14685"/>
<keyword evidence="2" id="KW-1185">Reference proteome</keyword>
<dbReference type="RefSeq" id="WP_114055727.1">
    <property type="nucleotide sequence ID" value="NZ_CP030862.1"/>
</dbReference>
<reference evidence="1 2" key="1">
    <citation type="submission" date="2018-01" db="EMBL/GenBank/DDBJ databases">
        <title>Draft genome Sequence of streptomyces globosus LZH-48.</title>
        <authorList>
            <person name="Ran K."/>
            <person name="Li Z."/>
            <person name="Wei S."/>
            <person name="Dong R."/>
        </authorList>
    </citation>
    <scope>NUCLEOTIDE SEQUENCE [LARGE SCALE GENOMIC DNA]</scope>
    <source>
        <strain evidence="1 2">LZH-48</strain>
    </source>
</reference>
<dbReference type="AlphaFoldDB" id="A0A344U0W7"/>
<gene>
    <name evidence="1" type="ORF">C0216_14685</name>
</gene>
<protein>
    <submittedName>
        <fullName evidence="1">Uncharacterized protein</fullName>
    </submittedName>
</protein>
<dbReference type="EMBL" id="CP030862">
    <property type="protein sequence ID" value="AXE24538.1"/>
    <property type="molecule type" value="Genomic_DNA"/>
</dbReference>
<name>A0A344U0W7_9ACTN</name>
<evidence type="ECO:0000313" key="2">
    <source>
        <dbReference type="Proteomes" id="UP000252004"/>
    </source>
</evidence>
<proteinExistence type="predicted"/>
<sequence>MDSEHRALQAARLIEEILQAAHRGDDRRIDTLLARLAQVGKIRDLFALRERLYGLRPALPPARPPAARGALPAR</sequence>
<evidence type="ECO:0000313" key="1">
    <source>
        <dbReference type="EMBL" id="AXE24538.1"/>
    </source>
</evidence>
<accession>A0A344U0W7</accession>
<organism evidence="1 2">
    <name type="scientific">Streptomyces globosus</name>
    <dbReference type="NCBI Taxonomy" id="68209"/>
    <lineage>
        <taxon>Bacteria</taxon>
        <taxon>Bacillati</taxon>
        <taxon>Actinomycetota</taxon>
        <taxon>Actinomycetes</taxon>
        <taxon>Kitasatosporales</taxon>
        <taxon>Streptomycetaceae</taxon>
        <taxon>Streptomyces</taxon>
    </lineage>
</organism>